<evidence type="ECO:0000256" key="3">
    <source>
        <dbReference type="ARBA" id="ARBA00023082"/>
    </source>
</evidence>
<keyword evidence="9" id="KW-1185">Reference proteome</keyword>
<dbReference type="PANTHER" id="PTHR43133">
    <property type="entry name" value="RNA POLYMERASE ECF-TYPE SIGMA FACTO"/>
    <property type="match status" value="1"/>
</dbReference>
<evidence type="ECO:0000256" key="5">
    <source>
        <dbReference type="ARBA" id="ARBA00023163"/>
    </source>
</evidence>
<dbReference type="InterPro" id="IPR036388">
    <property type="entry name" value="WH-like_DNA-bd_sf"/>
</dbReference>
<gene>
    <name evidence="8" type="primary">sigE2</name>
    <name evidence="8" type="ORF">AHOG_00840</name>
</gene>
<dbReference type="Pfam" id="PF08281">
    <property type="entry name" value="Sigma70_r4_2"/>
    <property type="match status" value="1"/>
</dbReference>
<feature type="domain" description="RNA polymerase sigma factor 70 region 4 type 2" evidence="7">
    <location>
        <begin position="159"/>
        <end position="209"/>
    </location>
</feature>
<comment type="similarity">
    <text evidence="1">Belongs to the sigma-70 factor family. ECF subfamily.</text>
</comment>
<organism evidence="8 9">
    <name type="scientific">Actinoalloteichus hoggarensis</name>
    <dbReference type="NCBI Taxonomy" id="1470176"/>
    <lineage>
        <taxon>Bacteria</taxon>
        <taxon>Bacillati</taxon>
        <taxon>Actinomycetota</taxon>
        <taxon>Actinomycetes</taxon>
        <taxon>Pseudonocardiales</taxon>
        <taxon>Pseudonocardiaceae</taxon>
        <taxon>Actinoalloteichus</taxon>
    </lineage>
</organism>
<proteinExistence type="inferred from homology"/>
<dbReference type="PANTHER" id="PTHR43133:SF50">
    <property type="entry name" value="ECF RNA POLYMERASE SIGMA FACTOR SIGM"/>
    <property type="match status" value="1"/>
</dbReference>
<dbReference type="SUPFAM" id="SSF88946">
    <property type="entry name" value="Sigma2 domain of RNA polymerase sigma factors"/>
    <property type="match status" value="1"/>
</dbReference>
<dbReference type="GO" id="GO:0006352">
    <property type="term" value="P:DNA-templated transcription initiation"/>
    <property type="evidence" value="ECO:0007669"/>
    <property type="project" value="InterPro"/>
</dbReference>
<evidence type="ECO:0000259" key="6">
    <source>
        <dbReference type="Pfam" id="PF04542"/>
    </source>
</evidence>
<evidence type="ECO:0000256" key="4">
    <source>
        <dbReference type="ARBA" id="ARBA00023125"/>
    </source>
</evidence>
<dbReference type="GO" id="GO:0016987">
    <property type="term" value="F:sigma factor activity"/>
    <property type="evidence" value="ECO:0007669"/>
    <property type="project" value="UniProtKB-KW"/>
</dbReference>
<keyword evidence="5" id="KW-0804">Transcription</keyword>
<keyword evidence="3" id="KW-0731">Sigma factor</keyword>
<dbReference type="Gene3D" id="1.10.1740.10">
    <property type="match status" value="1"/>
</dbReference>
<dbReference type="Gene3D" id="1.10.10.10">
    <property type="entry name" value="Winged helix-like DNA-binding domain superfamily/Winged helix DNA-binding domain"/>
    <property type="match status" value="1"/>
</dbReference>
<dbReference type="AlphaFoldDB" id="A0A221VWG2"/>
<dbReference type="InterPro" id="IPR014284">
    <property type="entry name" value="RNA_pol_sigma-70_dom"/>
</dbReference>
<dbReference type="GO" id="GO:0003677">
    <property type="term" value="F:DNA binding"/>
    <property type="evidence" value="ECO:0007669"/>
    <property type="project" value="UniProtKB-KW"/>
</dbReference>
<evidence type="ECO:0000259" key="7">
    <source>
        <dbReference type="Pfam" id="PF08281"/>
    </source>
</evidence>
<reference evidence="8 9" key="1">
    <citation type="submission" date="2017-07" db="EMBL/GenBank/DDBJ databases">
        <title>Complete genome sequence of Actinoalloteichus hoggarensis DSM 45943, type strain of Actinoalloteichus hoggarensis.</title>
        <authorList>
            <person name="Ruckert C."/>
            <person name="Nouioui I."/>
            <person name="Willmese J."/>
            <person name="van Wezel G."/>
            <person name="Klenk H.-P."/>
            <person name="Kalinowski J."/>
            <person name="Zotchev S.B."/>
        </authorList>
    </citation>
    <scope>NUCLEOTIDE SEQUENCE [LARGE SCALE GENOMIC DNA]</scope>
    <source>
        <strain evidence="8 9">DSM 45943</strain>
    </source>
</reference>
<protein>
    <submittedName>
        <fullName evidence="8">ECF RNA polymerase sigma factor SigE</fullName>
    </submittedName>
</protein>
<evidence type="ECO:0000256" key="1">
    <source>
        <dbReference type="ARBA" id="ARBA00010641"/>
    </source>
</evidence>
<dbReference type="InterPro" id="IPR039425">
    <property type="entry name" value="RNA_pol_sigma-70-like"/>
</dbReference>
<dbReference type="EMBL" id="CP022521">
    <property type="protein sequence ID" value="ASO17838.1"/>
    <property type="molecule type" value="Genomic_DNA"/>
</dbReference>
<keyword evidence="2" id="KW-0805">Transcription regulation</keyword>
<evidence type="ECO:0000313" key="9">
    <source>
        <dbReference type="Proteomes" id="UP000204221"/>
    </source>
</evidence>
<dbReference type="Proteomes" id="UP000204221">
    <property type="component" value="Chromosome"/>
</dbReference>
<dbReference type="SUPFAM" id="SSF88659">
    <property type="entry name" value="Sigma3 and sigma4 domains of RNA polymerase sigma factors"/>
    <property type="match status" value="1"/>
</dbReference>
<accession>A0A221VWG2</accession>
<sequence>MRDLGGVAKMAEHRDVEVARPVARGAVDPADDDLPASARERSPLTDADFAKLLRRHSGQVFGVALRMLGDRAEAEDVTQDVFLICWRKLSALLEPEAIGGWLFRVTQRQCLQILRLRRRRRTEPYAEVPEQDVVFWPGGGHCWAQPERTAEASAQLRDLGGAVGTLSSPQRAVWLLIDVDGASHSETARLLDLDERAVRGRLCRARSRLADALRAWR</sequence>
<dbReference type="NCBIfam" id="TIGR02937">
    <property type="entry name" value="sigma70-ECF"/>
    <property type="match status" value="1"/>
</dbReference>
<name>A0A221VWG2_9PSEU</name>
<feature type="domain" description="RNA polymerase sigma-70 region 2" evidence="6">
    <location>
        <begin position="52"/>
        <end position="119"/>
    </location>
</feature>
<evidence type="ECO:0000256" key="2">
    <source>
        <dbReference type="ARBA" id="ARBA00023015"/>
    </source>
</evidence>
<dbReference type="InterPro" id="IPR013325">
    <property type="entry name" value="RNA_pol_sigma_r2"/>
</dbReference>
<keyword evidence="4" id="KW-0238">DNA-binding</keyword>
<evidence type="ECO:0000313" key="8">
    <source>
        <dbReference type="EMBL" id="ASO17838.1"/>
    </source>
</evidence>
<dbReference type="InterPro" id="IPR007627">
    <property type="entry name" value="RNA_pol_sigma70_r2"/>
</dbReference>
<dbReference type="InterPro" id="IPR013324">
    <property type="entry name" value="RNA_pol_sigma_r3/r4-like"/>
</dbReference>
<dbReference type="Pfam" id="PF04542">
    <property type="entry name" value="Sigma70_r2"/>
    <property type="match status" value="1"/>
</dbReference>
<dbReference type="InterPro" id="IPR013249">
    <property type="entry name" value="RNA_pol_sigma70_r4_t2"/>
</dbReference>
<dbReference type="KEGG" id="ahg:AHOG_00840"/>